<proteinExistence type="predicted"/>
<evidence type="ECO:0000313" key="2">
    <source>
        <dbReference type="EMBL" id="QHS79456.1"/>
    </source>
</evidence>
<feature type="transmembrane region" description="Helical" evidence="1">
    <location>
        <begin position="113"/>
        <end position="134"/>
    </location>
</feature>
<feature type="transmembrane region" description="Helical" evidence="1">
    <location>
        <begin position="64"/>
        <end position="88"/>
    </location>
</feature>
<sequence length="149" mass="16977">MDINIIKFTESYIRKTVRFLYGWLTTDGEVLGYILGVIHIVIGITIPVMVVISHSIYPAFWFQCLAFGLVFLVWLQHVCLRVCIIVVAEKNFTKGSSPYFRMFKDTTGIDGEILVDYLVVFETGALVGLAMGLLRQMSVFIYEYYGVIL</sequence>
<evidence type="ECO:0000256" key="1">
    <source>
        <dbReference type="SAM" id="Phobius"/>
    </source>
</evidence>
<keyword evidence="1" id="KW-0472">Membrane</keyword>
<keyword evidence="1" id="KW-1133">Transmembrane helix</keyword>
<reference evidence="2" key="1">
    <citation type="journal article" date="2020" name="Nature">
        <title>Giant virus diversity and host interactions through global metagenomics.</title>
        <authorList>
            <person name="Schulz F."/>
            <person name="Roux S."/>
            <person name="Paez-Espino D."/>
            <person name="Jungbluth S."/>
            <person name="Walsh D.A."/>
            <person name="Denef V.J."/>
            <person name="McMahon K.D."/>
            <person name="Konstantinidis K.T."/>
            <person name="Eloe-Fadrosh E.A."/>
            <person name="Kyrpides N.C."/>
            <person name="Woyke T."/>
        </authorList>
    </citation>
    <scope>NUCLEOTIDE SEQUENCE</scope>
    <source>
        <strain evidence="2">GVMAG-S-1035237-23</strain>
    </source>
</reference>
<feature type="transmembrane region" description="Helical" evidence="1">
    <location>
        <begin position="30"/>
        <end position="52"/>
    </location>
</feature>
<accession>A0A6C0AIH3</accession>
<dbReference type="AlphaFoldDB" id="A0A6C0AIH3"/>
<name>A0A6C0AIH3_9ZZZZ</name>
<dbReference type="EMBL" id="MN740643">
    <property type="protein sequence ID" value="QHS79456.1"/>
    <property type="molecule type" value="Genomic_DNA"/>
</dbReference>
<organism evidence="2">
    <name type="scientific">viral metagenome</name>
    <dbReference type="NCBI Taxonomy" id="1070528"/>
    <lineage>
        <taxon>unclassified sequences</taxon>
        <taxon>metagenomes</taxon>
        <taxon>organismal metagenomes</taxon>
    </lineage>
</organism>
<protein>
    <submittedName>
        <fullName evidence="2">Uncharacterized protein</fullName>
    </submittedName>
</protein>
<keyword evidence="1" id="KW-0812">Transmembrane</keyword>